<dbReference type="PANTHER" id="PTHR30203">
    <property type="entry name" value="OUTER MEMBRANE CATION EFFLUX PROTEIN"/>
    <property type="match status" value="1"/>
</dbReference>
<feature type="coiled-coil region" evidence="2">
    <location>
        <begin position="221"/>
        <end position="265"/>
    </location>
</feature>
<keyword evidence="3" id="KW-0732">Signal</keyword>
<keyword evidence="2" id="KW-0175">Coiled coil</keyword>
<proteinExistence type="inferred from homology"/>
<name>A0A517PRH2_9PLAN</name>
<evidence type="ECO:0000256" key="3">
    <source>
        <dbReference type="SAM" id="SignalP"/>
    </source>
</evidence>
<protein>
    <submittedName>
        <fullName evidence="4">Cobalt-zinc-cadmium resistance protein CzcC</fullName>
    </submittedName>
</protein>
<feature type="chain" id="PRO_5022063955" evidence="3">
    <location>
        <begin position="24"/>
        <end position="501"/>
    </location>
</feature>
<evidence type="ECO:0000313" key="5">
    <source>
        <dbReference type="Proteomes" id="UP000320421"/>
    </source>
</evidence>
<organism evidence="4 5">
    <name type="scientific">Gimesia chilikensis</name>
    <dbReference type="NCBI Taxonomy" id="2605989"/>
    <lineage>
        <taxon>Bacteria</taxon>
        <taxon>Pseudomonadati</taxon>
        <taxon>Planctomycetota</taxon>
        <taxon>Planctomycetia</taxon>
        <taxon>Planctomycetales</taxon>
        <taxon>Planctomycetaceae</taxon>
        <taxon>Gimesia</taxon>
    </lineage>
</organism>
<dbReference type="SUPFAM" id="SSF56954">
    <property type="entry name" value="Outer membrane efflux proteins (OEP)"/>
    <property type="match status" value="1"/>
</dbReference>
<reference evidence="4 5" key="1">
    <citation type="submission" date="2019-02" db="EMBL/GenBank/DDBJ databases">
        <title>Deep-cultivation of Planctomycetes and their phenomic and genomic characterization uncovers novel biology.</title>
        <authorList>
            <person name="Wiegand S."/>
            <person name="Jogler M."/>
            <person name="Boedeker C."/>
            <person name="Pinto D."/>
            <person name="Vollmers J."/>
            <person name="Rivas-Marin E."/>
            <person name="Kohn T."/>
            <person name="Peeters S.H."/>
            <person name="Heuer A."/>
            <person name="Rast P."/>
            <person name="Oberbeckmann S."/>
            <person name="Bunk B."/>
            <person name="Jeske O."/>
            <person name="Meyerdierks A."/>
            <person name="Storesund J.E."/>
            <person name="Kallscheuer N."/>
            <person name="Luecker S."/>
            <person name="Lage O.M."/>
            <person name="Pohl T."/>
            <person name="Merkel B.J."/>
            <person name="Hornburger P."/>
            <person name="Mueller R.-W."/>
            <person name="Bruemmer F."/>
            <person name="Labrenz M."/>
            <person name="Spormann A.M."/>
            <person name="Op den Camp H."/>
            <person name="Overmann J."/>
            <person name="Amann R."/>
            <person name="Jetten M.S.M."/>
            <person name="Mascher T."/>
            <person name="Medema M.H."/>
            <person name="Devos D.P."/>
            <person name="Kaster A.-K."/>
            <person name="Ovreas L."/>
            <person name="Rohde M."/>
            <person name="Galperin M.Y."/>
            <person name="Jogler C."/>
        </authorList>
    </citation>
    <scope>NUCLEOTIDE SEQUENCE [LARGE SCALE GENOMIC DNA]</scope>
    <source>
        <strain evidence="4 5">HG66A1</strain>
    </source>
</reference>
<keyword evidence="5" id="KW-1185">Reference proteome</keyword>
<gene>
    <name evidence="4" type="primary">czcC_4</name>
    <name evidence="4" type="ORF">HG66A1_37800</name>
</gene>
<dbReference type="InterPro" id="IPR003423">
    <property type="entry name" value="OMP_efflux"/>
</dbReference>
<evidence type="ECO:0000256" key="1">
    <source>
        <dbReference type="ARBA" id="ARBA00007613"/>
    </source>
</evidence>
<accession>A0A517PRH2</accession>
<dbReference type="InterPro" id="IPR010131">
    <property type="entry name" value="MdtP/NodT-like"/>
</dbReference>
<dbReference type="PROSITE" id="PS51257">
    <property type="entry name" value="PROKAR_LIPOPROTEIN"/>
    <property type="match status" value="1"/>
</dbReference>
<evidence type="ECO:0000313" key="4">
    <source>
        <dbReference type="EMBL" id="QDT21975.1"/>
    </source>
</evidence>
<dbReference type="GO" id="GO:0015562">
    <property type="term" value="F:efflux transmembrane transporter activity"/>
    <property type="evidence" value="ECO:0007669"/>
    <property type="project" value="InterPro"/>
</dbReference>
<dbReference type="PANTHER" id="PTHR30203:SF24">
    <property type="entry name" value="BLR4935 PROTEIN"/>
    <property type="match status" value="1"/>
</dbReference>
<dbReference type="Proteomes" id="UP000320421">
    <property type="component" value="Chromosome"/>
</dbReference>
<dbReference type="Gene3D" id="1.20.1600.10">
    <property type="entry name" value="Outer membrane efflux proteins (OEP)"/>
    <property type="match status" value="1"/>
</dbReference>
<sequence length="501" mass="55357" precursor="true">MVNSKNLISILLAIVLISGCATSTKRDVANQIGKKPVPAENETSQVIVRDDAEAEYDATSETETRLVSHQESIELPVEKYDPLLLPMPGDVLASQSTAISLDELEALAQANNPTLVQAAAQVEASRGAAYQAGLYPNPVVGYASDQIGINGTAGELQGAFVSQEFVTGGKLKLSRAKWTKQVAVAETILSAQYTRVLNDVRIHFYRTLAAQQLLAVQGKLLENAKDNLQTHKEMLNLGQTNQSGLLQAEVDLHRAQLKQQAAENDLEQEWRNLVAMVGTPELQCTTLRGRLEPPQEFYDWNSALNQLLESSPEIVAAWERVQHDEITVERERVQPIPNILVDVNFGHNFETDNSVAGVTVGLPIPIFDKNQGTVDQALADLNRSRADVKRLELSLMSRLSTEFRNYQTACQHVETYRDEMLPKGKQAYDLLHHSYKERRAPWPDVLMAQQIYLNLQADYIMSQLKYHESEIAISGMLLTGGLAEPPAPVGGGHINAVPKPR</sequence>
<dbReference type="EMBL" id="CP036266">
    <property type="protein sequence ID" value="QDT21975.1"/>
    <property type="molecule type" value="Genomic_DNA"/>
</dbReference>
<dbReference type="AlphaFoldDB" id="A0A517PRH2"/>
<evidence type="ECO:0000256" key="2">
    <source>
        <dbReference type="SAM" id="Coils"/>
    </source>
</evidence>
<dbReference type="Pfam" id="PF02321">
    <property type="entry name" value="OEP"/>
    <property type="match status" value="2"/>
</dbReference>
<feature type="signal peptide" evidence="3">
    <location>
        <begin position="1"/>
        <end position="23"/>
    </location>
</feature>
<comment type="similarity">
    <text evidence="1">Belongs to the outer membrane factor (OMF) (TC 1.B.17) family.</text>
</comment>